<dbReference type="Gene3D" id="1.10.3730.20">
    <property type="match status" value="1"/>
</dbReference>
<evidence type="ECO:0000256" key="1">
    <source>
        <dbReference type="ARBA" id="ARBA00004127"/>
    </source>
</evidence>
<proteinExistence type="inferred from homology"/>
<dbReference type="PANTHER" id="PTHR22911">
    <property type="entry name" value="ACYL-MALONYL CONDENSING ENZYME-RELATED"/>
    <property type="match status" value="1"/>
</dbReference>
<feature type="domain" description="EamA" evidence="4">
    <location>
        <begin position="4"/>
        <end position="139"/>
    </location>
</feature>
<feature type="transmembrane region" description="Helical" evidence="3">
    <location>
        <begin position="212"/>
        <end position="231"/>
    </location>
</feature>
<evidence type="ECO:0000259" key="4">
    <source>
        <dbReference type="Pfam" id="PF00892"/>
    </source>
</evidence>
<keyword evidence="3" id="KW-1133">Transmembrane helix</keyword>
<sequence length="306" mass="33681">MKRALILIITGAALWGTIGWYVNHLYEFGFTPFEVVTLRVTSTAILLILYFGLTEKKMFKLKTIKDGKYFIGTGIFSIVFFNFCLFTTMNLSTLPIATALLYTAPIIVAILSRILFKEAFTKKKFIALLLSMMGILLIVEILPSLGQNFQWLALVFGLGSGLGYALYSIFSKYALETYHSKTITLYTFIVATAGCLPFFPYDKIYIFTQPAALFYAIGLGLLPTAVAYIIYTIGLKEVEASKAAIFSTIEPVVATVIGITLFSEAFSVFQAAGMACIIGAVILLEKWPDRNQNSIAGTAGKKGVTR</sequence>
<dbReference type="PANTHER" id="PTHR22911:SF79">
    <property type="entry name" value="MOBA-LIKE NTP TRANSFERASE DOMAIN-CONTAINING PROTEIN"/>
    <property type="match status" value="1"/>
</dbReference>
<evidence type="ECO:0000256" key="2">
    <source>
        <dbReference type="ARBA" id="ARBA00007362"/>
    </source>
</evidence>
<feature type="transmembrane region" description="Helical" evidence="3">
    <location>
        <begin position="243"/>
        <end position="262"/>
    </location>
</feature>
<dbReference type="Proteomes" id="UP001500880">
    <property type="component" value="Unassembled WGS sequence"/>
</dbReference>
<dbReference type="InterPro" id="IPR000620">
    <property type="entry name" value="EamA_dom"/>
</dbReference>
<gene>
    <name evidence="5" type="ORF">GCM10008986_21120</name>
</gene>
<evidence type="ECO:0000256" key="3">
    <source>
        <dbReference type="SAM" id="Phobius"/>
    </source>
</evidence>
<feature type="transmembrane region" description="Helical" evidence="3">
    <location>
        <begin position="268"/>
        <end position="284"/>
    </location>
</feature>
<feature type="transmembrane region" description="Helical" evidence="3">
    <location>
        <begin position="151"/>
        <end position="170"/>
    </location>
</feature>
<protein>
    <submittedName>
        <fullName evidence="5">EamA family transporter</fullName>
    </submittedName>
</protein>
<feature type="domain" description="EamA" evidence="4">
    <location>
        <begin position="152"/>
        <end position="284"/>
    </location>
</feature>
<dbReference type="EMBL" id="BAAADO010000004">
    <property type="protein sequence ID" value="GAA0494325.1"/>
    <property type="molecule type" value="Genomic_DNA"/>
</dbReference>
<name>A0ABN1BCF2_9BACI</name>
<feature type="transmembrane region" description="Helical" evidence="3">
    <location>
        <begin position="35"/>
        <end position="53"/>
    </location>
</feature>
<comment type="similarity">
    <text evidence="2">Belongs to the EamA transporter family.</text>
</comment>
<evidence type="ECO:0000313" key="6">
    <source>
        <dbReference type="Proteomes" id="UP001500880"/>
    </source>
</evidence>
<evidence type="ECO:0000313" key="5">
    <source>
        <dbReference type="EMBL" id="GAA0494325.1"/>
    </source>
</evidence>
<dbReference type="SUPFAM" id="SSF103481">
    <property type="entry name" value="Multidrug resistance efflux transporter EmrE"/>
    <property type="match status" value="2"/>
</dbReference>
<feature type="transmembrane region" description="Helical" evidence="3">
    <location>
        <begin position="69"/>
        <end position="88"/>
    </location>
</feature>
<comment type="subcellular location">
    <subcellularLocation>
        <location evidence="1">Endomembrane system</location>
        <topology evidence="1">Multi-pass membrane protein</topology>
    </subcellularLocation>
</comment>
<feature type="transmembrane region" description="Helical" evidence="3">
    <location>
        <begin position="182"/>
        <end position="200"/>
    </location>
</feature>
<feature type="transmembrane region" description="Helical" evidence="3">
    <location>
        <begin position="125"/>
        <end position="145"/>
    </location>
</feature>
<dbReference type="Pfam" id="PF00892">
    <property type="entry name" value="EamA"/>
    <property type="match status" value="2"/>
</dbReference>
<reference evidence="5 6" key="1">
    <citation type="journal article" date="2019" name="Int. J. Syst. Evol. Microbiol.">
        <title>The Global Catalogue of Microorganisms (GCM) 10K type strain sequencing project: providing services to taxonomists for standard genome sequencing and annotation.</title>
        <authorList>
            <consortium name="The Broad Institute Genomics Platform"/>
            <consortium name="The Broad Institute Genome Sequencing Center for Infectious Disease"/>
            <person name="Wu L."/>
            <person name="Ma J."/>
        </authorList>
    </citation>
    <scope>NUCLEOTIDE SEQUENCE [LARGE SCALE GENOMIC DNA]</scope>
    <source>
        <strain evidence="5 6">JCM 12389</strain>
    </source>
</reference>
<dbReference type="InterPro" id="IPR037185">
    <property type="entry name" value="EmrE-like"/>
</dbReference>
<dbReference type="RefSeq" id="WP_343840698.1">
    <property type="nucleotide sequence ID" value="NZ_BAAADO010000004.1"/>
</dbReference>
<accession>A0ABN1BCF2</accession>
<comment type="caution">
    <text evidence="5">The sequence shown here is derived from an EMBL/GenBank/DDBJ whole genome shotgun (WGS) entry which is preliminary data.</text>
</comment>
<feature type="transmembrane region" description="Helical" evidence="3">
    <location>
        <begin position="94"/>
        <end position="116"/>
    </location>
</feature>
<keyword evidence="6" id="KW-1185">Reference proteome</keyword>
<organism evidence="5 6">
    <name type="scientific">Salinibacillus aidingensis</name>
    <dbReference type="NCBI Taxonomy" id="237684"/>
    <lineage>
        <taxon>Bacteria</taxon>
        <taxon>Bacillati</taxon>
        <taxon>Bacillota</taxon>
        <taxon>Bacilli</taxon>
        <taxon>Bacillales</taxon>
        <taxon>Bacillaceae</taxon>
        <taxon>Salinibacillus</taxon>
    </lineage>
</organism>
<keyword evidence="3" id="KW-0472">Membrane</keyword>
<keyword evidence="3" id="KW-0812">Transmembrane</keyword>